<dbReference type="GO" id="GO:0019563">
    <property type="term" value="P:glycerol catabolic process"/>
    <property type="evidence" value="ECO:0007669"/>
    <property type="project" value="TreeGrafter"/>
</dbReference>
<feature type="binding site" evidence="7">
    <location>
        <begin position="234"/>
        <end position="235"/>
    </location>
    <ligand>
        <name>substrate</name>
    </ligand>
</feature>
<dbReference type="NCBIfam" id="TIGR00419">
    <property type="entry name" value="tim"/>
    <property type="match status" value="1"/>
</dbReference>
<evidence type="ECO:0000256" key="7">
    <source>
        <dbReference type="HAMAP-Rule" id="MF_00147"/>
    </source>
</evidence>
<dbReference type="GO" id="GO:0006094">
    <property type="term" value="P:gluconeogenesis"/>
    <property type="evidence" value="ECO:0007669"/>
    <property type="project" value="UniProtKB-UniRule"/>
</dbReference>
<evidence type="ECO:0000256" key="1">
    <source>
        <dbReference type="ARBA" id="ARBA00004680"/>
    </source>
</evidence>
<dbReference type="PROSITE" id="PS51440">
    <property type="entry name" value="TIM_2"/>
    <property type="match status" value="1"/>
</dbReference>
<keyword evidence="4 7" id="KW-0963">Cytoplasm</keyword>
<dbReference type="Proteomes" id="UP000648801">
    <property type="component" value="Unassembled WGS sequence"/>
</dbReference>
<dbReference type="InterPro" id="IPR035990">
    <property type="entry name" value="TIM_sf"/>
</dbReference>
<dbReference type="GO" id="GO:0046166">
    <property type="term" value="P:glyceraldehyde-3-phosphate biosynthetic process"/>
    <property type="evidence" value="ECO:0007669"/>
    <property type="project" value="TreeGrafter"/>
</dbReference>
<dbReference type="AlphaFoldDB" id="A0A916W2Z3"/>
<comment type="function">
    <text evidence="7">Involved in the gluconeogenesis. Catalyzes stereospecifically the conversion of dihydroxyacetone phosphate (DHAP) to D-glyceraldehyde-3-phosphate (G3P).</text>
</comment>
<dbReference type="GO" id="GO:0005829">
    <property type="term" value="C:cytosol"/>
    <property type="evidence" value="ECO:0007669"/>
    <property type="project" value="TreeGrafter"/>
</dbReference>
<dbReference type="PANTHER" id="PTHR21139:SF42">
    <property type="entry name" value="TRIOSEPHOSPHATE ISOMERASE"/>
    <property type="match status" value="1"/>
</dbReference>
<keyword evidence="3 7" id="KW-0312">Gluconeogenesis</keyword>
<evidence type="ECO:0000313" key="9">
    <source>
        <dbReference type="EMBL" id="GGA61859.1"/>
    </source>
</evidence>
<evidence type="ECO:0000256" key="3">
    <source>
        <dbReference type="ARBA" id="ARBA00022432"/>
    </source>
</evidence>
<feature type="binding site" evidence="7">
    <location>
        <position position="173"/>
    </location>
    <ligand>
        <name>substrate</name>
    </ligand>
</feature>
<reference evidence="9" key="1">
    <citation type="journal article" date="2014" name="Int. J. Syst. Evol. Microbiol.">
        <title>Complete genome sequence of Corynebacterium casei LMG S-19264T (=DSM 44701T), isolated from a smear-ripened cheese.</title>
        <authorList>
            <consortium name="US DOE Joint Genome Institute (JGI-PGF)"/>
            <person name="Walter F."/>
            <person name="Albersmeier A."/>
            <person name="Kalinowski J."/>
            <person name="Ruckert C."/>
        </authorList>
    </citation>
    <scope>NUCLEOTIDE SEQUENCE</scope>
    <source>
        <strain evidence="9">CGMCC 1.15447</strain>
    </source>
</reference>
<keyword evidence="10" id="KW-1185">Reference proteome</keyword>
<dbReference type="RefSeq" id="WP_188758324.1">
    <property type="nucleotide sequence ID" value="NZ_BMJB01000001.1"/>
</dbReference>
<dbReference type="EMBL" id="BMJB01000001">
    <property type="protein sequence ID" value="GGA61859.1"/>
    <property type="molecule type" value="Genomic_DNA"/>
</dbReference>
<evidence type="ECO:0000313" key="10">
    <source>
        <dbReference type="Proteomes" id="UP000648801"/>
    </source>
</evidence>
<proteinExistence type="inferred from homology"/>
<evidence type="ECO:0000256" key="2">
    <source>
        <dbReference type="ARBA" id="ARBA00007422"/>
    </source>
</evidence>
<feature type="active site" description="Proton acceptor" evidence="7">
    <location>
        <position position="167"/>
    </location>
</feature>
<dbReference type="HAMAP" id="MF_00147_B">
    <property type="entry name" value="TIM_B"/>
    <property type="match status" value="1"/>
</dbReference>
<dbReference type="Pfam" id="PF00121">
    <property type="entry name" value="TIM"/>
    <property type="match status" value="1"/>
</dbReference>
<dbReference type="SUPFAM" id="SSF51351">
    <property type="entry name" value="Triosephosphate isomerase (TIM)"/>
    <property type="match status" value="1"/>
</dbReference>
<dbReference type="InterPro" id="IPR022896">
    <property type="entry name" value="TrioseP_Isoase_bac/euk"/>
</dbReference>
<dbReference type="InterPro" id="IPR000652">
    <property type="entry name" value="Triosephosphate_isomerase"/>
</dbReference>
<dbReference type="InterPro" id="IPR013785">
    <property type="entry name" value="Aldolase_TIM"/>
</dbReference>
<comment type="caution">
    <text evidence="9">The sequence shown here is derived from an EMBL/GenBank/DDBJ whole genome shotgun (WGS) entry which is preliminary data.</text>
</comment>
<evidence type="ECO:0000256" key="6">
    <source>
        <dbReference type="ARBA" id="ARBA00023235"/>
    </source>
</evidence>
<comment type="subunit">
    <text evidence="7 8">Homodimer.</text>
</comment>
<comment type="pathway">
    <text evidence="7 8">Carbohydrate biosynthesis; gluconeogenesis.</text>
</comment>
<comment type="subcellular location">
    <subcellularLocation>
        <location evidence="7 8">Cytoplasm</location>
    </subcellularLocation>
</comment>
<dbReference type="CDD" id="cd00311">
    <property type="entry name" value="TIM"/>
    <property type="match status" value="1"/>
</dbReference>
<evidence type="ECO:0000256" key="5">
    <source>
        <dbReference type="ARBA" id="ARBA00023152"/>
    </source>
</evidence>
<dbReference type="GO" id="GO:0004807">
    <property type="term" value="F:triose-phosphate isomerase activity"/>
    <property type="evidence" value="ECO:0007669"/>
    <property type="project" value="UniProtKB-UniRule"/>
</dbReference>
<evidence type="ECO:0000256" key="8">
    <source>
        <dbReference type="RuleBase" id="RU363013"/>
    </source>
</evidence>
<dbReference type="FunFam" id="3.20.20.70:FF:000016">
    <property type="entry name" value="Triosephosphate isomerase"/>
    <property type="match status" value="1"/>
</dbReference>
<organism evidence="9 10">
    <name type="scientific">Edaphobacter acidisoli</name>
    <dbReference type="NCBI Taxonomy" id="2040573"/>
    <lineage>
        <taxon>Bacteria</taxon>
        <taxon>Pseudomonadati</taxon>
        <taxon>Acidobacteriota</taxon>
        <taxon>Terriglobia</taxon>
        <taxon>Terriglobales</taxon>
        <taxon>Acidobacteriaceae</taxon>
        <taxon>Edaphobacter</taxon>
    </lineage>
</organism>
<comment type="similarity">
    <text evidence="2 7 8">Belongs to the triosephosphate isomerase family.</text>
</comment>
<comment type="catalytic activity">
    <reaction evidence="7 8">
        <text>D-glyceraldehyde 3-phosphate = dihydroxyacetone phosphate</text>
        <dbReference type="Rhea" id="RHEA:18585"/>
        <dbReference type="ChEBI" id="CHEBI:57642"/>
        <dbReference type="ChEBI" id="CHEBI:59776"/>
        <dbReference type="EC" id="5.3.1.1"/>
    </reaction>
</comment>
<dbReference type="Gene3D" id="3.20.20.70">
    <property type="entry name" value="Aldolase class I"/>
    <property type="match status" value="1"/>
</dbReference>
<keyword evidence="6 7" id="KW-0413">Isomerase</keyword>
<reference evidence="9" key="2">
    <citation type="submission" date="2020-09" db="EMBL/GenBank/DDBJ databases">
        <authorList>
            <person name="Sun Q."/>
            <person name="Zhou Y."/>
        </authorList>
    </citation>
    <scope>NUCLEOTIDE SEQUENCE</scope>
    <source>
        <strain evidence="9">CGMCC 1.15447</strain>
    </source>
</reference>
<accession>A0A916W2Z3</accession>
<keyword evidence="5 7" id="KW-0324">Glycolysis</keyword>
<feature type="binding site" evidence="7">
    <location>
        <position position="213"/>
    </location>
    <ligand>
        <name>substrate</name>
    </ligand>
</feature>
<comment type="pathway">
    <text evidence="1 7 8">Carbohydrate degradation; glycolysis; D-glyceraldehyde 3-phosphate from glycerone phosphate: step 1/1.</text>
</comment>
<gene>
    <name evidence="7 9" type="primary">tpiA</name>
    <name evidence="9" type="ORF">GCM10011507_11730</name>
</gene>
<dbReference type="GO" id="GO:0006096">
    <property type="term" value="P:glycolytic process"/>
    <property type="evidence" value="ECO:0007669"/>
    <property type="project" value="UniProtKB-UniRule"/>
</dbReference>
<sequence length="252" mass="26723">MRKKLFAANWKMFKTPAEATAFTEAFFPLVAGHKSAEIVLCPSMTSLGTVIAAAKGTHVHVGAQTMDYHDNGAYTGETSPVMLKAIAATHVILGHSERRQYFNETDTTVNLKLKAALAHGLVPIVCVGEHREERESGKTNEVLELQIRIALEGIDRAAAKPLVIAYEPVWAIGTGLTATPEMAADAHKFIRAEVAKALGSELAASTRILYGGSVKPDNAAALCALEDIDGALVGGASLDPKSFNDIIQNGCA</sequence>
<evidence type="ECO:0000256" key="4">
    <source>
        <dbReference type="ARBA" id="ARBA00022490"/>
    </source>
</evidence>
<feature type="active site" description="Electrophile" evidence="7">
    <location>
        <position position="95"/>
    </location>
</feature>
<dbReference type="PANTHER" id="PTHR21139">
    <property type="entry name" value="TRIOSEPHOSPHATE ISOMERASE"/>
    <property type="match status" value="1"/>
</dbReference>
<name>A0A916W2Z3_9BACT</name>
<feature type="binding site" evidence="7">
    <location>
        <begin position="9"/>
        <end position="11"/>
    </location>
    <ligand>
        <name>substrate</name>
    </ligand>
</feature>
<protein>
    <recommendedName>
        <fullName evidence="7 8">Triosephosphate isomerase</fullName>
        <shortName evidence="7">TIM</shortName>
        <shortName evidence="7">TPI</shortName>
        <ecNumber evidence="7 8">5.3.1.1</ecNumber>
    </recommendedName>
    <alternativeName>
        <fullName evidence="7">Triose-phosphate isomerase</fullName>
    </alternativeName>
</protein>
<dbReference type="PROSITE" id="PS00171">
    <property type="entry name" value="TIM_1"/>
    <property type="match status" value="1"/>
</dbReference>
<dbReference type="EC" id="5.3.1.1" evidence="7 8"/>
<dbReference type="InterPro" id="IPR020861">
    <property type="entry name" value="Triosephosphate_isomerase_AS"/>
</dbReference>